<protein>
    <submittedName>
        <fullName evidence="1">Gliding motility-associated C-terminal domain-containing protein</fullName>
    </submittedName>
</protein>
<organism evidence="1 2">
    <name type="scientific">Aquimarina gracilis</name>
    <dbReference type="NCBI Taxonomy" id="874422"/>
    <lineage>
        <taxon>Bacteria</taxon>
        <taxon>Pseudomonadati</taxon>
        <taxon>Bacteroidota</taxon>
        <taxon>Flavobacteriia</taxon>
        <taxon>Flavobacteriales</taxon>
        <taxon>Flavobacteriaceae</taxon>
        <taxon>Aquimarina</taxon>
    </lineage>
</organism>
<comment type="caution">
    <text evidence="1">The sequence shown here is derived from an EMBL/GenBank/DDBJ whole genome shotgun (WGS) entry which is preliminary data.</text>
</comment>
<dbReference type="Pfam" id="PF13585">
    <property type="entry name" value="CHU_C"/>
    <property type="match status" value="1"/>
</dbReference>
<dbReference type="RefSeq" id="WP_324182263.1">
    <property type="nucleotide sequence ID" value="NZ_BAABAW010000018.1"/>
</dbReference>
<name>A0ABU6A2A9_9FLAO</name>
<dbReference type="EMBL" id="JAYKLX010000012">
    <property type="protein sequence ID" value="MEB3348242.1"/>
    <property type="molecule type" value="Genomic_DNA"/>
</dbReference>
<gene>
    <name evidence="1" type="ORF">U6A24_22380</name>
</gene>
<dbReference type="InterPro" id="IPR026341">
    <property type="entry name" value="T9SS_type_B"/>
</dbReference>
<proteinExistence type="predicted"/>
<dbReference type="NCBIfam" id="TIGR04131">
    <property type="entry name" value="Bac_Flav_CTERM"/>
    <property type="match status" value="1"/>
</dbReference>
<reference evidence="1 2" key="1">
    <citation type="journal article" date="2013" name="Int. J. Syst. Evol. Microbiol.">
        <title>Aquimarina gracilis sp. nov., isolated from the gut microflora of a mussel, Mytilus coruscus, and emended description of Aquimarina spongiae.</title>
        <authorList>
            <person name="Park S.C."/>
            <person name="Choe H.N."/>
            <person name="Baik K.S."/>
            <person name="Seong C.N."/>
        </authorList>
    </citation>
    <scope>NUCLEOTIDE SEQUENCE [LARGE SCALE GENOMIC DNA]</scope>
    <source>
        <strain evidence="1 2">PSC32</strain>
    </source>
</reference>
<evidence type="ECO:0000313" key="1">
    <source>
        <dbReference type="EMBL" id="MEB3348242.1"/>
    </source>
</evidence>
<sequence length="104" mass="11245">MIVKAVGAYGTVPPLTDFNNGFSPNGDGTADTLVIQGLEAYVNNVVKIYNLSQRLVFSAHYGGPGNAWDGTHKGRRVPVGSYLCVIDYNEPGMGQEAKMIYVNY</sequence>
<accession>A0ABU6A2A9</accession>
<evidence type="ECO:0000313" key="2">
    <source>
        <dbReference type="Proteomes" id="UP001327027"/>
    </source>
</evidence>
<dbReference type="Proteomes" id="UP001327027">
    <property type="component" value="Unassembled WGS sequence"/>
</dbReference>
<keyword evidence="2" id="KW-1185">Reference proteome</keyword>